<feature type="transmembrane region" description="Helical" evidence="1">
    <location>
        <begin position="38"/>
        <end position="62"/>
    </location>
</feature>
<comment type="caution">
    <text evidence="2">The sequence shown here is derived from an EMBL/GenBank/DDBJ whole genome shotgun (WGS) entry which is preliminary data.</text>
</comment>
<dbReference type="EMBL" id="LNIX01000034">
    <property type="protein sequence ID" value="OXA40179.1"/>
    <property type="molecule type" value="Genomic_DNA"/>
</dbReference>
<dbReference type="AlphaFoldDB" id="A0A226D4L6"/>
<accession>A0A226D4L6</accession>
<keyword evidence="1" id="KW-0812">Transmembrane</keyword>
<protein>
    <submittedName>
        <fullName evidence="2">Cytochrome bo(3) ubiquinol oxidase subunit 1</fullName>
    </submittedName>
</protein>
<reference evidence="2 3" key="1">
    <citation type="submission" date="2015-12" db="EMBL/GenBank/DDBJ databases">
        <title>The genome of Folsomia candida.</title>
        <authorList>
            <person name="Faddeeva A."/>
            <person name="Derks M.F."/>
            <person name="Anvar Y."/>
            <person name="Smit S."/>
            <person name="Van Straalen N."/>
            <person name="Roelofs D."/>
        </authorList>
    </citation>
    <scope>NUCLEOTIDE SEQUENCE [LARGE SCALE GENOMIC DNA]</scope>
    <source>
        <strain evidence="2 3">VU population</strain>
        <tissue evidence="2">Whole body</tissue>
    </source>
</reference>
<feature type="transmembrane region" description="Helical" evidence="1">
    <location>
        <begin position="68"/>
        <end position="86"/>
    </location>
</feature>
<organism evidence="2 3">
    <name type="scientific">Folsomia candida</name>
    <name type="common">Springtail</name>
    <dbReference type="NCBI Taxonomy" id="158441"/>
    <lineage>
        <taxon>Eukaryota</taxon>
        <taxon>Metazoa</taxon>
        <taxon>Ecdysozoa</taxon>
        <taxon>Arthropoda</taxon>
        <taxon>Hexapoda</taxon>
        <taxon>Collembola</taxon>
        <taxon>Entomobryomorpha</taxon>
        <taxon>Isotomoidea</taxon>
        <taxon>Isotomidae</taxon>
        <taxon>Proisotominae</taxon>
        <taxon>Folsomia</taxon>
    </lineage>
</organism>
<sequence length="388" mass="44013">MLHDHIKVIKWSLNFMARLHCFPIIWDKDKIKFKKNLFFTRFFEIVQILYFVLILYVILIQVHADCGVQILFSLQVGLGLTMIYLWGMGVQLAKIGGTLLNTISAFEIWLKHNFGGIFSNMERTRRNTFLRRVLSFANGLCPAVGILRMRRLANNSCNPIFLGYAIGYCAPCGEQVSNYGVETLKLIKLGVIVPDGLNVTVEVFKSMLLNFLKILFPSISTGPTRISLSSRIELYRCLEIVGKELNHFGSSRIVPAVLIVCPMVQIFYTFVLIKFYKTQSVGGIITYCTVVILCVLASMAFDTFASQIGVKSDQRRKEWGKERGLKKVERKILTSLQPIRIRIGSNFVDRDTALMEISIDNFHLSGVRVTNEDTDQSSDFSEGLKFSS</sequence>
<name>A0A226D4L6_FOLCA</name>
<keyword evidence="3" id="KW-1185">Reference proteome</keyword>
<evidence type="ECO:0000313" key="2">
    <source>
        <dbReference type="EMBL" id="OXA40179.1"/>
    </source>
</evidence>
<proteinExistence type="predicted"/>
<feature type="transmembrane region" description="Helical" evidence="1">
    <location>
        <begin position="253"/>
        <end position="272"/>
    </location>
</feature>
<dbReference type="Proteomes" id="UP000198287">
    <property type="component" value="Unassembled WGS sequence"/>
</dbReference>
<keyword evidence="1" id="KW-0472">Membrane</keyword>
<evidence type="ECO:0000313" key="3">
    <source>
        <dbReference type="Proteomes" id="UP000198287"/>
    </source>
</evidence>
<keyword evidence="1" id="KW-1133">Transmembrane helix</keyword>
<gene>
    <name evidence="2" type="ORF">Fcan01_25029</name>
</gene>
<feature type="transmembrane region" description="Helical" evidence="1">
    <location>
        <begin position="284"/>
        <end position="305"/>
    </location>
</feature>
<evidence type="ECO:0000256" key="1">
    <source>
        <dbReference type="SAM" id="Phobius"/>
    </source>
</evidence>
<dbReference type="OrthoDB" id="8297494at2759"/>